<sequence>MATRGQSKPCGARTGCAICTPIGRDKSLEAMIESNPRYHYLLGLNRLQRFLVNTRWDFSRRNWIGRSVDADGYMTIAPDVYSPDVLRELLRYALTIDMKEIEAARATGQRPRFQLISLKMLLAIDAQWSLYGYHPPFEALRVYHDIVECGTRYPVPEVAQQERATMPPKRRLYVGTPWQDLDDLHGYRDIFQEIATGSESLCMGTRQLSNGHQVMDVETSPAFDFADTGVADFFGLEYDAIIEDMESGRDFGPCGAYLYYSRMGMLSLSPQAISTVDKIMRRTQWLHAKGLVGQQPIEKLFRISEPSASPVNEAKPLQPMLFDVVPFPLSGPRSVIKRHVHKVGNTKTADPDDVHNLWAQGQNLPA</sequence>
<comment type="caution">
    <text evidence="1">The sequence shown here is derived from an EMBL/GenBank/DDBJ whole genome shotgun (WGS) entry which is preliminary data.</text>
</comment>
<gene>
    <name evidence="1" type="ORF">CARN6_1623</name>
</gene>
<reference evidence="1" key="1">
    <citation type="submission" date="2009-10" db="EMBL/GenBank/DDBJ databases">
        <title>Diversity of trophic interactions inside an arsenic-rich microbial ecosystem.</title>
        <authorList>
            <person name="Bertin P.N."/>
            <person name="Heinrich-Salmeron A."/>
            <person name="Pelletier E."/>
            <person name="Goulhen-Chollet F."/>
            <person name="Arsene-Ploetze F."/>
            <person name="Gallien S."/>
            <person name="Calteau A."/>
            <person name="Vallenet D."/>
            <person name="Casiot C."/>
            <person name="Chane-Woon-Ming B."/>
            <person name="Giloteaux L."/>
            <person name="Barakat M."/>
            <person name="Bonnefoy V."/>
            <person name="Bruneel O."/>
            <person name="Chandler M."/>
            <person name="Cleiss J."/>
            <person name="Duran R."/>
            <person name="Elbaz-Poulichet F."/>
            <person name="Fonknechten N."/>
            <person name="Lauga B."/>
            <person name="Mornico D."/>
            <person name="Ortet P."/>
            <person name="Schaeffer C."/>
            <person name="Siguier P."/>
            <person name="Alexander Thil Smith A."/>
            <person name="Van Dorsselaer A."/>
            <person name="Weissenbach J."/>
            <person name="Medigue C."/>
            <person name="Le Paslier D."/>
        </authorList>
    </citation>
    <scope>NUCLEOTIDE SEQUENCE</scope>
</reference>
<proteinExistence type="predicted"/>
<dbReference type="EMBL" id="CABQ01000191">
    <property type="protein sequence ID" value="CBI08181.1"/>
    <property type="molecule type" value="Genomic_DNA"/>
</dbReference>
<organism evidence="1">
    <name type="scientific">mine drainage metagenome</name>
    <dbReference type="NCBI Taxonomy" id="410659"/>
    <lineage>
        <taxon>unclassified sequences</taxon>
        <taxon>metagenomes</taxon>
        <taxon>ecological metagenomes</taxon>
    </lineage>
</organism>
<evidence type="ECO:0000313" key="1">
    <source>
        <dbReference type="EMBL" id="CBI08181.1"/>
    </source>
</evidence>
<accession>E6QLR0</accession>
<dbReference type="AlphaFoldDB" id="E6QLR0"/>
<protein>
    <submittedName>
        <fullName evidence="1">Uncharacterized protein</fullName>
    </submittedName>
</protein>
<name>E6QLR0_9ZZZZ</name>